<dbReference type="InterPro" id="IPR027417">
    <property type="entry name" value="P-loop_NTPase"/>
</dbReference>
<dbReference type="GO" id="GO:0070181">
    <property type="term" value="F:small ribosomal subunit rRNA binding"/>
    <property type="evidence" value="ECO:0007669"/>
    <property type="project" value="UniProtKB-UniRule"/>
</dbReference>
<evidence type="ECO:0000313" key="11">
    <source>
        <dbReference type="EMBL" id="BEQ16762.1"/>
    </source>
</evidence>
<evidence type="ECO:0000256" key="2">
    <source>
        <dbReference type="ARBA" id="ARBA00020484"/>
    </source>
</evidence>
<dbReference type="PROSITE" id="PS50823">
    <property type="entry name" value="KH_TYPE_2"/>
    <property type="match status" value="1"/>
</dbReference>
<organism evidence="11 12">
    <name type="scientific">Desulfoferula mesophila</name>
    <dbReference type="NCBI Taxonomy" id="3058419"/>
    <lineage>
        <taxon>Bacteria</taxon>
        <taxon>Pseudomonadati</taxon>
        <taxon>Thermodesulfobacteriota</taxon>
        <taxon>Desulfarculia</taxon>
        <taxon>Desulfarculales</taxon>
        <taxon>Desulfarculaceae</taxon>
        <taxon>Desulfoferula</taxon>
    </lineage>
</organism>
<sequence>MKSGFVAIIGAPNVGKSTFLNQALGFKLAITSDKPQTTRHRLLGVHNLPEAQIVFLDTPGIHVAKSALNRRMVAAAEETLNEVDAVLFMAEITAKGMERAQAVAPRLAKVNAPVIMALNKIDLLPKKEALLPLLSRAAQWGDWKALVPISAQNGDGVEELLGELTEVLPEGPPLFDPEVITDLPLRFLAAELIREKVFRLTGQEVPYSTAVTVDQYLEPEEADRPVAITATIHVEREGHKGIIIGKGGAMIKKIGTQARLDLEKLVGGPVFLDLLVRVEPKWSRQEQGLKKMGY</sequence>
<comment type="function">
    <text evidence="6">An essential GTPase that binds both GDP and GTP, with rapid nucleotide exchange. Plays a role in 16S rRNA processing and 30S ribosomal subunit biogenesis and possibly also in cell cycle regulation and energy metabolism.</text>
</comment>
<evidence type="ECO:0000256" key="1">
    <source>
        <dbReference type="ARBA" id="ARBA00007921"/>
    </source>
</evidence>
<dbReference type="InterPro" id="IPR005225">
    <property type="entry name" value="Small_GTP-bd"/>
</dbReference>
<dbReference type="AlphaFoldDB" id="A0AAU9EK18"/>
<comment type="subunit">
    <text evidence="6">Monomer.</text>
</comment>
<dbReference type="InterPro" id="IPR004044">
    <property type="entry name" value="KH_dom_type_2"/>
</dbReference>
<evidence type="ECO:0000256" key="7">
    <source>
        <dbReference type="PROSITE-ProRule" id="PRU01050"/>
    </source>
</evidence>
<dbReference type="Proteomes" id="UP001366166">
    <property type="component" value="Chromosome"/>
</dbReference>
<feature type="region of interest" description="G1" evidence="7">
    <location>
        <begin position="10"/>
        <end position="17"/>
    </location>
</feature>
<keyword evidence="6" id="KW-0472">Membrane</keyword>
<comment type="similarity">
    <text evidence="1 6 7 8">Belongs to the TRAFAC class TrmE-Era-EngA-EngB-Septin-like GTPase superfamily. Era GTPase family.</text>
</comment>
<dbReference type="PANTHER" id="PTHR42698">
    <property type="entry name" value="GTPASE ERA"/>
    <property type="match status" value="1"/>
</dbReference>
<reference evidence="12" key="1">
    <citation type="journal article" date="2023" name="Arch. Microbiol.">
        <title>Desulfoferula mesophilus gen. nov. sp. nov., a mesophilic sulfate-reducing bacterium isolated from a brackish lake sediment.</title>
        <authorList>
            <person name="Watanabe T."/>
            <person name="Yabe T."/>
            <person name="Tsuji J.M."/>
            <person name="Fukui M."/>
        </authorList>
    </citation>
    <scope>NUCLEOTIDE SEQUENCE [LARGE SCALE GENOMIC DNA]</scope>
    <source>
        <strain evidence="12">12FAK</strain>
    </source>
</reference>
<dbReference type="InterPro" id="IPR006073">
    <property type="entry name" value="GTP-bd"/>
</dbReference>
<dbReference type="GO" id="GO:0005886">
    <property type="term" value="C:plasma membrane"/>
    <property type="evidence" value="ECO:0007669"/>
    <property type="project" value="UniProtKB-SubCell"/>
</dbReference>
<dbReference type="NCBIfam" id="NF000908">
    <property type="entry name" value="PRK00089.1"/>
    <property type="match status" value="1"/>
</dbReference>
<evidence type="ECO:0000259" key="9">
    <source>
        <dbReference type="PROSITE" id="PS50823"/>
    </source>
</evidence>
<evidence type="ECO:0000313" key="12">
    <source>
        <dbReference type="Proteomes" id="UP001366166"/>
    </source>
</evidence>
<dbReference type="GO" id="GO:0043024">
    <property type="term" value="F:ribosomal small subunit binding"/>
    <property type="evidence" value="ECO:0007669"/>
    <property type="project" value="TreeGrafter"/>
</dbReference>
<dbReference type="EMBL" id="AP028679">
    <property type="protein sequence ID" value="BEQ16762.1"/>
    <property type="molecule type" value="Genomic_DNA"/>
</dbReference>
<keyword evidence="6" id="KW-0690">Ribosome biogenesis</keyword>
<protein>
    <recommendedName>
        <fullName evidence="2 6">GTPase Era</fullName>
    </recommendedName>
</protein>
<feature type="region of interest" description="G2" evidence="7">
    <location>
        <begin position="36"/>
        <end position="40"/>
    </location>
</feature>
<dbReference type="Pfam" id="PF07650">
    <property type="entry name" value="KH_2"/>
    <property type="match status" value="1"/>
</dbReference>
<dbReference type="GO" id="GO:0000028">
    <property type="term" value="P:ribosomal small subunit assembly"/>
    <property type="evidence" value="ECO:0007669"/>
    <property type="project" value="TreeGrafter"/>
</dbReference>
<gene>
    <name evidence="6 11" type="primary">era</name>
    <name evidence="11" type="ORF">FAK_38280</name>
</gene>
<dbReference type="CDD" id="cd22534">
    <property type="entry name" value="KH-II_Era"/>
    <property type="match status" value="1"/>
</dbReference>
<evidence type="ECO:0000256" key="4">
    <source>
        <dbReference type="ARBA" id="ARBA00022884"/>
    </source>
</evidence>
<dbReference type="GO" id="GO:0005525">
    <property type="term" value="F:GTP binding"/>
    <property type="evidence" value="ECO:0007669"/>
    <property type="project" value="UniProtKB-UniRule"/>
</dbReference>
<dbReference type="InterPro" id="IPR015946">
    <property type="entry name" value="KH_dom-like_a/b"/>
</dbReference>
<feature type="binding site" evidence="6">
    <location>
        <begin position="119"/>
        <end position="122"/>
    </location>
    <ligand>
        <name>GTP</name>
        <dbReference type="ChEBI" id="CHEBI:37565"/>
    </ligand>
</feature>
<dbReference type="HAMAP" id="MF_00367">
    <property type="entry name" value="GTPase_Era"/>
    <property type="match status" value="1"/>
</dbReference>
<dbReference type="PANTHER" id="PTHR42698:SF1">
    <property type="entry name" value="GTPASE ERA, MITOCHONDRIAL"/>
    <property type="match status" value="1"/>
</dbReference>
<keyword evidence="3 6" id="KW-0547">Nucleotide-binding</keyword>
<feature type="region of interest" description="G4" evidence="7">
    <location>
        <begin position="119"/>
        <end position="122"/>
    </location>
</feature>
<dbReference type="CDD" id="cd04163">
    <property type="entry name" value="Era"/>
    <property type="match status" value="1"/>
</dbReference>
<evidence type="ECO:0000256" key="5">
    <source>
        <dbReference type="ARBA" id="ARBA00023134"/>
    </source>
</evidence>
<dbReference type="Pfam" id="PF01926">
    <property type="entry name" value="MMR_HSR1"/>
    <property type="match status" value="1"/>
</dbReference>
<dbReference type="GO" id="GO:0003924">
    <property type="term" value="F:GTPase activity"/>
    <property type="evidence" value="ECO:0007669"/>
    <property type="project" value="UniProtKB-UniRule"/>
</dbReference>
<dbReference type="SUPFAM" id="SSF54814">
    <property type="entry name" value="Prokaryotic type KH domain (KH-domain type II)"/>
    <property type="match status" value="1"/>
</dbReference>
<dbReference type="RefSeq" id="WP_338603058.1">
    <property type="nucleotide sequence ID" value="NZ_AP028679.1"/>
</dbReference>
<dbReference type="KEGG" id="dmp:FAK_38280"/>
<keyword evidence="4 6" id="KW-0694">RNA-binding</keyword>
<feature type="region of interest" description="G3" evidence="7">
    <location>
        <begin position="57"/>
        <end position="60"/>
    </location>
</feature>
<evidence type="ECO:0000256" key="6">
    <source>
        <dbReference type="HAMAP-Rule" id="MF_00367"/>
    </source>
</evidence>
<dbReference type="InterPro" id="IPR009019">
    <property type="entry name" value="KH_sf_prok-type"/>
</dbReference>
<feature type="domain" description="KH type-2" evidence="9">
    <location>
        <begin position="201"/>
        <end position="280"/>
    </location>
</feature>
<dbReference type="NCBIfam" id="TIGR00231">
    <property type="entry name" value="small_GTP"/>
    <property type="match status" value="1"/>
</dbReference>
<keyword evidence="6" id="KW-0963">Cytoplasm</keyword>
<feature type="binding site" evidence="6">
    <location>
        <begin position="10"/>
        <end position="17"/>
    </location>
    <ligand>
        <name>GTP</name>
        <dbReference type="ChEBI" id="CHEBI:37565"/>
    </ligand>
</feature>
<dbReference type="Gene3D" id="3.30.300.20">
    <property type="match status" value="1"/>
</dbReference>
<keyword evidence="6" id="KW-1003">Cell membrane</keyword>
<keyword evidence="6" id="KW-0699">rRNA-binding</keyword>
<feature type="domain" description="Era-type G" evidence="10">
    <location>
        <begin position="2"/>
        <end position="170"/>
    </location>
</feature>
<keyword evidence="5 6" id="KW-0342">GTP-binding</keyword>
<evidence type="ECO:0000256" key="8">
    <source>
        <dbReference type="RuleBase" id="RU003761"/>
    </source>
</evidence>
<comment type="subcellular location">
    <subcellularLocation>
        <location evidence="6">Cytoplasm</location>
    </subcellularLocation>
    <subcellularLocation>
        <location evidence="6">Cell membrane</location>
        <topology evidence="6">Peripheral membrane protein</topology>
    </subcellularLocation>
</comment>
<dbReference type="NCBIfam" id="TIGR00436">
    <property type="entry name" value="era"/>
    <property type="match status" value="1"/>
</dbReference>
<evidence type="ECO:0000256" key="3">
    <source>
        <dbReference type="ARBA" id="ARBA00022741"/>
    </source>
</evidence>
<feature type="region of interest" description="G5" evidence="7">
    <location>
        <begin position="149"/>
        <end position="151"/>
    </location>
</feature>
<keyword evidence="12" id="KW-1185">Reference proteome</keyword>
<feature type="binding site" evidence="6">
    <location>
        <begin position="57"/>
        <end position="61"/>
    </location>
    <ligand>
        <name>GTP</name>
        <dbReference type="ChEBI" id="CHEBI:37565"/>
    </ligand>
</feature>
<dbReference type="InterPro" id="IPR030388">
    <property type="entry name" value="G_ERA_dom"/>
</dbReference>
<dbReference type="InterPro" id="IPR005662">
    <property type="entry name" value="GTPase_Era-like"/>
</dbReference>
<name>A0AAU9EK18_9BACT</name>
<evidence type="ECO:0000259" key="10">
    <source>
        <dbReference type="PROSITE" id="PS51713"/>
    </source>
</evidence>
<dbReference type="Gene3D" id="3.40.50.300">
    <property type="entry name" value="P-loop containing nucleotide triphosphate hydrolases"/>
    <property type="match status" value="1"/>
</dbReference>
<proteinExistence type="inferred from homology"/>
<accession>A0AAU9EK18</accession>
<dbReference type="PROSITE" id="PS51713">
    <property type="entry name" value="G_ERA"/>
    <property type="match status" value="1"/>
</dbReference>
<dbReference type="SUPFAM" id="SSF52540">
    <property type="entry name" value="P-loop containing nucleoside triphosphate hydrolases"/>
    <property type="match status" value="1"/>
</dbReference>
<dbReference type="GO" id="GO:0005829">
    <property type="term" value="C:cytosol"/>
    <property type="evidence" value="ECO:0007669"/>
    <property type="project" value="TreeGrafter"/>
</dbReference>